<evidence type="ECO:0000313" key="2">
    <source>
        <dbReference type="Proteomes" id="UP000094936"/>
    </source>
</evidence>
<dbReference type="InterPro" id="IPR021732">
    <property type="entry name" value="DUF3301"/>
</dbReference>
<dbReference type="EMBL" id="LYBM01000021">
    <property type="protein sequence ID" value="ODA32929.1"/>
    <property type="molecule type" value="Genomic_DNA"/>
</dbReference>
<dbReference type="Pfam" id="PF11743">
    <property type="entry name" value="DUF3301"/>
    <property type="match status" value="1"/>
</dbReference>
<keyword evidence="2" id="KW-1185">Reference proteome</keyword>
<gene>
    <name evidence="1" type="ORF">A8L45_12400</name>
</gene>
<comment type="caution">
    <text evidence="1">The sequence shown here is derived from an EMBL/GenBank/DDBJ whole genome shotgun (WGS) entry which is preliminary data.</text>
</comment>
<evidence type="ECO:0000313" key="1">
    <source>
        <dbReference type="EMBL" id="ODA32929.1"/>
    </source>
</evidence>
<dbReference type="AlphaFoldDB" id="A0A1C3EI90"/>
<protein>
    <recommendedName>
        <fullName evidence="3">DUF3301 domain-containing protein</fullName>
    </recommendedName>
</protein>
<reference evidence="1 2" key="1">
    <citation type="submission" date="2016-05" db="EMBL/GenBank/DDBJ databases">
        <title>Genomic Taxonomy of the Vibrionaceae.</title>
        <authorList>
            <person name="Gomez-Gil B."/>
            <person name="Enciso-Ibarra J."/>
        </authorList>
    </citation>
    <scope>NUCLEOTIDE SEQUENCE [LARGE SCALE GENOMIC DNA]</scope>
    <source>
        <strain evidence="1 2">CAIM 1920</strain>
    </source>
</reference>
<name>A0A1C3EI90_9GAMM</name>
<organism evidence="1 2">
    <name type="scientific">Veronia pacifica</name>
    <dbReference type="NCBI Taxonomy" id="1080227"/>
    <lineage>
        <taxon>Bacteria</taxon>
        <taxon>Pseudomonadati</taxon>
        <taxon>Pseudomonadota</taxon>
        <taxon>Gammaproteobacteria</taxon>
        <taxon>Vibrionales</taxon>
        <taxon>Vibrionaceae</taxon>
        <taxon>Veronia</taxon>
    </lineage>
</organism>
<evidence type="ECO:0008006" key="3">
    <source>
        <dbReference type="Google" id="ProtNLM"/>
    </source>
</evidence>
<proteinExistence type="predicted"/>
<sequence>MMTDLLAILAVSLFCFLFWQQRRQSENAQRFIRQRCQQLDLQLLSIARGEHSFGWPKGPVNFQTRYFFEFSVNGADSYQGYALMVGLRLKSVYIPPHPMPE</sequence>
<dbReference type="Proteomes" id="UP000094936">
    <property type="component" value="Unassembled WGS sequence"/>
</dbReference>
<accession>A0A1C3EI90</accession>
<dbReference type="STRING" id="1080227.A8L45_12400"/>